<evidence type="ECO:0000256" key="4">
    <source>
        <dbReference type="PROSITE-ProRule" id="PRU00433"/>
    </source>
</evidence>
<dbReference type="SUPFAM" id="SSF46626">
    <property type="entry name" value="Cytochrome c"/>
    <property type="match status" value="1"/>
</dbReference>
<dbReference type="PROSITE" id="PS51007">
    <property type="entry name" value="CYTC"/>
    <property type="match status" value="1"/>
</dbReference>
<keyword evidence="2 4" id="KW-0479">Metal-binding</keyword>
<dbReference type="Proteomes" id="UP001501469">
    <property type="component" value="Unassembled WGS sequence"/>
</dbReference>
<dbReference type="InterPro" id="IPR010538">
    <property type="entry name" value="DHOR"/>
</dbReference>
<dbReference type="PANTHER" id="PTHR30600:SF4">
    <property type="entry name" value="CYTOCHROME C DOMAIN-CONTAINING PROTEIN"/>
    <property type="match status" value="1"/>
</dbReference>
<accession>A0ABP7TH25</accession>
<dbReference type="PANTHER" id="PTHR30600">
    <property type="entry name" value="CYTOCHROME C PEROXIDASE-RELATED"/>
    <property type="match status" value="1"/>
</dbReference>
<dbReference type="Gene3D" id="1.10.760.10">
    <property type="entry name" value="Cytochrome c-like domain"/>
    <property type="match status" value="1"/>
</dbReference>
<evidence type="ECO:0000313" key="7">
    <source>
        <dbReference type="EMBL" id="GAA4026277.1"/>
    </source>
</evidence>
<reference evidence="8" key="1">
    <citation type="journal article" date="2019" name="Int. J. Syst. Evol. Microbiol.">
        <title>The Global Catalogue of Microorganisms (GCM) 10K type strain sequencing project: providing services to taxonomists for standard genome sequencing and annotation.</title>
        <authorList>
            <consortium name="The Broad Institute Genomics Platform"/>
            <consortium name="The Broad Institute Genome Sequencing Center for Infectious Disease"/>
            <person name="Wu L."/>
            <person name="Ma J."/>
        </authorList>
    </citation>
    <scope>NUCLEOTIDE SEQUENCE [LARGE SCALE GENOMIC DNA]</scope>
    <source>
        <strain evidence="8">JCM 17225</strain>
    </source>
</reference>
<keyword evidence="5" id="KW-0732">Signal</keyword>
<evidence type="ECO:0000256" key="2">
    <source>
        <dbReference type="ARBA" id="ARBA00022723"/>
    </source>
</evidence>
<keyword evidence="1 4" id="KW-0349">Heme</keyword>
<comment type="caution">
    <text evidence="7">The sequence shown here is derived from an EMBL/GenBank/DDBJ whole genome shotgun (WGS) entry which is preliminary data.</text>
</comment>
<dbReference type="InterPro" id="IPR036909">
    <property type="entry name" value="Cyt_c-like_dom_sf"/>
</dbReference>
<feature type="chain" id="PRO_5046296588" evidence="5">
    <location>
        <begin position="23"/>
        <end position="463"/>
    </location>
</feature>
<dbReference type="PIRSF" id="PIRSF028099">
    <property type="entry name" value="DUF1111"/>
    <property type="match status" value="1"/>
</dbReference>
<keyword evidence="8" id="KW-1185">Reference proteome</keyword>
<dbReference type="InterPro" id="IPR009056">
    <property type="entry name" value="Cyt_c-like_dom"/>
</dbReference>
<evidence type="ECO:0000256" key="1">
    <source>
        <dbReference type="ARBA" id="ARBA00022617"/>
    </source>
</evidence>
<dbReference type="InterPro" id="IPR051395">
    <property type="entry name" value="Cytochrome_c_Peroxidase/MauG"/>
</dbReference>
<proteinExistence type="predicted"/>
<dbReference type="PROSITE" id="PS51257">
    <property type="entry name" value="PROKAR_LIPOPROTEIN"/>
    <property type="match status" value="1"/>
</dbReference>
<evidence type="ECO:0000256" key="5">
    <source>
        <dbReference type="SAM" id="SignalP"/>
    </source>
</evidence>
<keyword evidence="3 4" id="KW-0408">Iron</keyword>
<sequence length="463" mass="48343">MTVSFPRLRVGLLTLVVVAAVAACSKNEVDTVEPVGTDDVNAGGAATVFSAGSNAYSLPAPNLRGGSGAQHLLGDAAFERRFVTADGLGPLFINANCTACHVRDGRGTAPLTATDPVQMLFRLSLTGQDAHGGPRPVPGFGDQLQNRAIVGTNPEGQLSIHYVEQLRTLIDGTSVSLRKPTYAVDAPYSPLPAGVLLSPRVAPPVFGLGLLEAVSEANIVARADENDADGDGISGRPNYVWDVAAQAPRLGRFGWKANQPSLRQQTAAAYNGDMGITTSLFPLEPAAGQSQAGNQPPGSAPADLADTELANTTFYVQTLGVPARRDVKTDQVKAGKALFVGAKCASCHVPRLATGAIAGLPAEMAGQTIYPYTDLLLHDMGPGLADNRPDFRASGNEWRTPPLWGIGLSEVVNGHSTFMHDGRARSLTEAILWHGGEAQASADAVGRMSAADRAKLLAFLQSL</sequence>
<evidence type="ECO:0000313" key="8">
    <source>
        <dbReference type="Proteomes" id="UP001501469"/>
    </source>
</evidence>
<feature type="signal peptide" evidence="5">
    <location>
        <begin position="1"/>
        <end position="22"/>
    </location>
</feature>
<evidence type="ECO:0000256" key="3">
    <source>
        <dbReference type="ARBA" id="ARBA00023004"/>
    </source>
</evidence>
<dbReference type="EMBL" id="BAABDK010000006">
    <property type="protein sequence ID" value="GAA4026277.1"/>
    <property type="molecule type" value="Genomic_DNA"/>
</dbReference>
<dbReference type="Pfam" id="PF06537">
    <property type="entry name" value="DHOR"/>
    <property type="match status" value="1"/>
</dbReference>
<gene>
    <name evidence="7" type="ORF">GCM10022409_07820</name>
</gene>
<evidence type="ECO:0000259" key="6">
    <source>
        <dbReference type="PROSITE" id="PS51007"/>
    </source>
</evidence>
<dbReference type="RefSeq" id="WP_345050534.1">
    <property type="nucleotide sequence ID" value="NZ_BAABDK010000006.1"/>
</dbReference>
<organism evidence="7 8">
    <name type="scientific">Hymenobacter glaciei</name>
    <dbReference type="NCBI Taxonomy" id="877209"/>
    <lineage>
        <taxon>Bacteria</taxon>
        <taxon>Pseudomonadati</taxon>
        <taxon>Bacteroidota</taxon>
        <taxon>Cytophagia</taxon>
        <taxon>Cytophagales</taxon>
        <taxon>Hymenobacteraceae</taxon>
        <taxon>Hymenobacter</taxon>
    </lineage>
</organism>
<name>A0ABP7TH25_9BACT</name>
<feature type="domain" description="Cytochrome c" evidence="6">
    <location>
        <begin position="330"/>
        <end position="463"/>
    </location>
</feature>
<protein>
    <submittedName>
        <fullName evidence="7">Di-heme oxidoredictase family protein</fullName>
    </submittedName>
</protein>